<sequence length="278" mass="30248">MNSDQDLNGEAVAAQDGRAHASGVAGTQSLSRALGLLKCVAAAHERGVDLAELLATTGLDRSTAFRLLAGLAHEGFVEREAVTRKYRLGIESMQLGLTAMSRAPVLVSCRPMLLSIARQTEDTVFLLIRNGDYGHCLHMEEGNHPIKAHTLLPGNLRLLGVGTACLALLAKLPDPEIDAIFTRHRVEYERMGITRQRMKDLVQRTCRTGYSETENMITAGAGGVGAAFEISRGNYAALSVASVLSRMGKSRREWIAALVREEIRRSQSRFPVHGSQDE</sequence>
<dbReference type="InterPro" id="IPR050707">
    <property type="entry name" value="HTH_MetabolicPath_Reg"/>
</dbReference>
<dbReference type="RefSeq" id="WP_165841782.1">
    <property type="nucleotide sequence ID" value="NZ_QEOB01000002.1"/>
</dbReference>
<keyword evidence="1" id="KW-0805">Transcription regulation</keyword>
<dbReference type="Gene3D" id="1.10.10.10">
    <property type="entry name" value="Winged helix-like DNA-binding domain superfamily/Winged helix DNA-binding domain"/>
    <property type="match status" value="1"/>
</dbReference>
<dbReference type="Proteomes" id="UP000245712">
    <property type="component" value="Unassembled WGS sequence"/>
</dbReference>
<dbReference type="EMBL" id="QEOB01000002">
    <property type="protein sequence ID" value="PVX86335.1"/>
    <property type="molecule type" value="Genomic_DNA"/>
</dbReference>
<feature type="domain" description="HTH iclR-type" evidence="4">
    <location>
        <begin position="27"/>
        <end position="90"/>
    </location>
</feature>
<dbReference type="PANTHER" id="PTHR30136">
    <property type="entry name" value="HELIX-TURN-HELIX TRANSCRIPTIONAL REGULATOR, ICLR FAMILY"/>
    <property type="match status" value="1"/>
</dbReference>
<dbReference type="Pfam" id="PF09339">
    <property type="entry name" value="HTH_IclR"/>
    <property type="match status" value="1"/>
</dbReference>
<feature type="domain" description="IclR-ED" evidence="5">
    <location>
        <begin position="91"/>
        <end position="272"/>
    </location>
</feature>
<dbReference type="SUPFAM" id="SSF46785">
    <property type="entry name" value="Winged helix' DNA-binding domain"/>
    <property type="match status" value="1"/>
</dbReference>
<dbReference type="Gene3D" id="3.30.450.40">
    <property type="match status" value="1"/>
</dbReference>
<gene>
    <name evidence="6" type="ORF">C7402_102171</name>
</gene>
<evidence type="ECO:0000313" key="6">
    <source>
        <dbReference type="EMBL" id="PVX86335.1"/>
    </source>
</evidence>
<dbReference type="PROSITE" id="PS51077">
    <property type="entry name" value="HTH_ICLR"/>
    <property type="match status" value="1"/>
</dbReference>
<evidence type="ECO:0000256" key="1">
    <source>
        <dbReference type="ARBA" id="ARBA00023015"/>
    </source>
</evidence>
<accession>A0ABX5KT86</accession>
<keyword evidence="3" id="KW-0804">Transcription</keyword>
<dbReference type="InterPro" id="IPR036388">
    <property type="entry name" value="WH-like_DNA-bd_sf"/>
</dbReference>
<evidence type="ECO:0000313" key="7">
    <source>
        <dbReference type="Proteomes" id="UP000245712"/>
    </source>
</evidence>
<evidence type="ECO:0000256" key="2">
    <source>
        <dbReference type="ARBA" id="ARBA00023125"/>
    </source>
</evidence>
<keyword evidence="7" id="KW-1185">Reference proteome</keyword>
<dbReference type="PANTHER" id="PTHR30136:SF35">
    <property type="entry name" value="HTH-TYPE TRANSCRIPTIONAL REGULATOR RV1719"/>
    <property type="match status" value="1"/>
</dbReference>
<dbReference type="PROSITE" id="PS51078">
    <property type="entry name" value="ICLR_ED"/>
    <property type="match status" value="1"/>
</dbReference>
<dbReference type="InterPro" id="IPR036390">
    <property type="entry name" value="WH_DNA-bd_sf"/>
</dbReference>
<keyword evidence="2" id="KW-0238">DNA-binding</keyword>
<protein>
    <submittedName>
        <fullName evidence="6">IclR family transcriptional regulator</fullName>
    </submittedName>
</protein>
<evidence type="ECO:0000259" key="5">
    <source>
        <dbReference type="PROSITE" id="PS51078"/>
    </source>
</evidence>
<proteinExistence type="predicted"/>
<dbReference type="InterPro" id="IPR005471">
    <property type="entry name" value="Tscrpt_reg_IclR_N"/>
</dbReference>
<dbReference type="Pfam" id="PF01614">
    <property type="entry name" value="IclR_C"/>
    <property type="match status" value="1"/>
</dbReference>
<dbReference type="InterPro" id="IPR029016">
    <property type="entry name" value="GAF-like_dom_sf"/>
</dbReference>
<dbReference type="SUPFAM" id="SSF55781">
    <property type="entry name" value="GAF domain-like"/>
    <property type="match status" value="1"/>
</dbReference>
<name>A0ABX5KT86_9BURK</name>
<evidence type="ECO:0000256" key="3">
    <source>
        <dbReference type="ARBA" id="ARBA00023163"/>
    </source>
</evidence>
<dbReference type="InterPro" id="IPR014757">
    <property type="entry name" value="Tscrpt_reg_IclR_C"/>
</dbReference>
<reference evidence="6 7" key="1">
    <citation type="submission" date="2018-05" db="EMBL/GenBank/DDBJ databases">
        <title>Genomic Encyclopedia of Type Strains, Phase IV (KMG-V): Genome sequencing to study the core and pangenomes of soil and plant-associated prokaryotes.</title>
        <authorList>
            <person name="Whitman W."/>
        </authorList>
    </citation>
    <scope>NUCLEOTIDE SEQUENCE [LARGE SCALE GENOMIC DNA]</scope>
    <source>
        <strain evidence="6 7">SCZa-39</strain>
    </source>
</reference>
<comment type="caution">
    <text evidence="6">The sequence shown here is derived from an EMBL/GenBank/DDBJ whole genome shotgun (WGS) entry which is preliminary data.</text>
</comment>
<organism evidence="6 7">
    <name type="scientific">Paraburkholderia unamae</name>
    <dbReference type="NCBI Taxonomy" id="219649"/>
    <lineage>
        <taxon>Bacteria</taxon>
        <taxon>Pseudomonadati</taxon>
        <taxon>Pseudomonadota</taxon>
        <taxon>Betaproteobacteria</taxon>
        <taxon>Burkholderiales</taxon>
        <taxon>Burkholderiaceae</taxon>
        <taxon>Paraburkholderia</taxon>
    </lineage>
</organism>
<dbReference type="SMART" id="SM00346">
    <property type="entry name" value="HTH_ICLR"/>
    <property type="match status" value="1"/>
</dbReference>
<evidence type="ECO:0000259" key="4">
    <source>
        <dbReference type="PROSITE" id="PS51077"/>
    </source>
</evidence>